<dbReference type="Gene3D" id="3.40.50.720">
    <property type="entry name" value="NAD(P)-binding Rossmann-like Domain"/>
    <property type="match status" value="2"/>
</dbReference>
<dbReference type="PANTHER" id="PTHR43333">
    <property type="entry name" value="2-HACID_DH_C DOMAIN-CONTAINING PROTEIN"/>
    <property type="match status" value="1"/>
</dbReference>
<protein>
    <submittedName>
        <fullName evidence="5">Glyoxylate reductase</fullName>
    </submittedName>
</protein>
<dbReference type="GO" id="GO:0016491">
    <property type="term" value="F:oxidoreductase activity"/>
    <property type="evidence" value="ECO:0007669"/>
    <property type="project" value="UniProtKB-KW"/>
</dbReference>
<evidence type="ECO:0000313" key="5">
    <source>
        <dbReference type="EMBL" id="ELQ34332.1"/>
    </source>
</evidence>
<evidence type="ECO:0000256" key="1">
    <source>
        <dbReference type="ARBA" id="ARBA00023002"/>
    </source>
</evidence>
<dbReference type="InterPro" id="IPR029752">
    <property type="entry name" value="D-isomer_DH_CS1"/>
</dbReference>
<reference evidence="5" key="1">
    <citation type="journal article" date="2012" name="PLoS Genet.">
        <title>Comparative analysis of the genomes of two field isolates of the rice blast fungus Magnaporthe oryzae.</title>
        <authorList>
            <person name="Xue M."/>
            <person name="Yang J."/>
            <person name="Li Z."/>
            <person name="Hu S."/>
            <person name="Yao N."/>
            <person name="Dean R.A."/>
            <person name="Zhao W."/>
            <person name="Shen M."/>
            <person name="Zhang H."/>
            <person name="Li C."/>
            <person name="Liu L."/>
            <person name="Cao L."/>
            <person name="Xu X."/>
            <person name="Xing Y."/>
            <person name="Hsiang T."/>
            <person name="Zhang Z."/>
            <person name="Xu J.R."/>
            <person name="Peng Y.L."/>
        </authorList>
    </citation>
    <scope>NUCLEOTIDE SEQUENCE</scope>
    <source>
        <strain evidence="5">Y34</strain>
    </source>
</reference>
<evidence type="ECO:0000259" key="4">
    <source>
        <dbReference type="Pfam" id="PF02826"/>
    </source>
</evidence>
<name>A0AA97NQB7_PYRO3</name>
<dbReference type="InterPro" id="IPR006140">
    <property type="entry name" value="D-isomer_DH_NAD-bd"/>
</dbReference>
<feature type="domain" description="D-isomer specific 2-hydroxyacid dehydrogenase NAD-binding" evidence="4">
    <location>
        <begin position="242"/>
        <end position="338"/>
    </location>
</feature>
<accession>A0AA97NQB7</accession>
<dbReference type="PROSITE" id="PS00065">
    <property type="entry name" value="D_2_HYDROXYACID_DH_1"/>
    <property type="match status" value="1"/>
</dbReference>
<organism evidence="5">
    <name type="scientific">Pyricularia oryzae (strain Y34)</name>
    <name type="common">Rice blast fungus</name>
    <name type="synonym">Magnaporthe oryzae</name>
    <dbReference type="NCBI Taxonomy" id="1143189"/>
    <lineage>
        <taxon>Eukaryota</taxon>
        <taxon>Fungi</taxon>
        <taxon>Dikarya</taxon>
        <taxon>Ascomycota</taxon>
        <taxon>Pezizomycotina</taxon>
        <taxon>Sordariomycetes</taxon>
        <taxon>Sordariomycetidae</taxon>
        <taxon>Magnaporthales</taxon>
        <taxon>Pyriculariaceae</taxon>
        <taxon>Pyricularia</taxon>
    </lineage>
</organism>
<dbReference type="CDD" id="cd12163">
    <property type="entry name" value="2-Hacid_dh_5"/>
    <property type="match status" value="1"/>
</dbReference>
<feature type="domain" description="D-isomer specific 2-hydroxyacid dehydrogenase NAD-binding" evidence="4">
    <location>
        <begin position="138"/>
        <end position="211"/>
    </location>
</feature>
<evidence type="ECO:0000256" key="2">
    <source>
        <dbReference type="ARBA" id="ARBA00023027"/>
    </source>
</evidence>
<dbReference type="GO" id="GO:0051287">
    <property type="term" value="F:NAD binding"/>
    <property type="evidence" value="ECO:0007669"/>
    <property type="project" value="InterPro"/>
</dbReference>
<dbReference type="EMBL" id="JH793429">
    <property type="protein sequence ID" value="ELQ34332.1"/>
    <property type="molecule type" value="Genomic_DNA"/>
</dbReference>
<proteinExistence type="predicted"/>
<sequence>MTIRLARDEEPAAAVGQGLKGHKLLMLVPAPYMPPPEHLDYLRRRFPGLEIFAHAREWADRNAPAASADGGWRWEDITILITGSALPSKEEAVKLQYVQLLSAGANHILQHPLFAETDITFCTANGVHGPQISEWVVGTLLSFEHHLPPLWDQQKESRWEKKDAYQQVTDSVGRRLGVLGYGSIGRQTARLCKALGMDVHAYTLHPRHTAESRRDTSYAPPGTGDPEGLFPSKWFSGGSKQDLHRFLSSGLDVLVISTPLTDKTTHLLGPEEFEILSQRGTFVSNIARGPIIDTDALIDALNTGKIRGAALDVTDPEPLPKDHALWKAKNVTITPHLSSASNSYGKRIMGILEGNLEKLSQGKPLMNRDPEKKTLHVTAGSAVG</sequence>
<dbReference type="Pfam" id="PF02826">
    <property type="entry name" value="2-Hacid_dh_C"/>
    <property type="match status" value="2"/>
</dbReference>
<evidence type="ECO:0000256" key="3">
    <source>
        <dbReference type="SAM" id="MobiDB-lite"/>
    </source>
</evidence>
<dbReference type="PANTHER" id="PTHR43333:SF1">
    <property type="entry name" value="D-ISOMER SPECIFIC 2-HYDROXYACID DEHYDROGENASE NAD-BINDING DOMAIN-CONTAINING PROTEIN"/>
    <property type="match status" value="1"/>
</dbReference>
<feature type="region of interest" description="Disordered" evidence="3">
    <location>
        <begin position="361"/>
        <end position="384"/>
    </location>
</feature>
<dbReference type="SUPFAM" id="SSF51735">
    <property type="entry name" value="NAD(P)-binding Rossmann-fold domains"/>
    <property type="match status" value="1"/>
</dbReference>
<gene>
    <name evidence="5" type="ORF">OOU_Y34scaffold00771g3</name>
</gene>
<keyword evidence="2" id="KW-0520">NAD</keyword>
<dbReference type="InterPro" id="IPR036291">
    <property type="entry name" value="NAD(P)-bd_dom_sf"/>
</dbReference>
<dbReference type="Proteomes" id="UP000011086">
    <property type="component" value="Unassembled WGS sequence"/>
</dbReference>
<dbReference type="AlphaFoldDB" id="A0AA97NQB7"/>
<keyword evidence="1" id="KW-0560">Oxidoreductase</keyword>